<reference evidence="2" key="1">
    <citation type="journal article" date="2022" name="New Phytol.">
        <title>Evolutionary transition to the ectomycorrhizal habit in the genomes of a hyperdiverse lineage of mushroom-forming fungi.</title>
        <authorList>
            <person name="Looney B."/>
            <person name="Miyauchi S."/>
            <person name="Morin E."/>
            <person name="Drula E."/>
            <person name="Courty P.E."/>
            <person name="Kohler A."/>
            <person name="Kuo A."/>
            <person name="LaButti K."/>
            <person name="Pangilinan J."/>
            <person name="Lipzen A."/>
            <person name="Riley R."/>
            <person name="Andreopoulos W."/>
            <person name="He G."/>
            <person name="Johnson J."/>
            <person name="Nolan M."/>
            <person name="Tritt A."/>
            <person name="Barry K.W."/>
            <person name="Grigoriev I.V."/>
            <person name="Nagy L.G."/>
            <person name="Hibbett D."/>
            <person name="Henrissat B."/>
            <person name="Matheny P.B."/>
            <person name="Labbe J."/>
            <person name="Martin F.M."/>
        </authorList>
    </citation>
    <scope>NUCLEOTIDE SEQUENCE</scope>
    <source>
        <strain evidence="2">BPL690</strain>
    </source>
</reference>
<organism evidence="2 3">
    <name type="scientific">Multifurca ochricompacta</name>
    <dbReference type="NCBI Taxonomy" id="376703"/>
    <lineage>
        <taxon>Eukaryota</taxon>
        <taxon>Fungi</taxon>
        <taxon>Dikarya</taxon>
        <taxon>Basidiomycota</taxon>
        <taxon>Agaricomycotina</taxon>
        <taxon>Agaricomycetes</taxon>
        <taxon>Russulales</taxon>
        <taxon>Russulaceae</taxon>
        <taxon>Multifurca</taxon>
    </lineage>
</organism>
<feature type="region of interest" description="Disordered" evidence="1">
    <location>
        <begin position="27"/>
        <end position="52"/>
    </location>
</feature>
<evidence type="ECO:0000313" key="3">
    <source>
        <dbReference type="Proteomes" id="UP001203297"/>
    </source>
</evidence>
<keyword evidence="3" id="KW-1185">Reference proteome</keyword>
<accession>A0AAD4M2F5</accession>
<feature type="compositionally biased region" description="Low complexity" evidence="1">
    <location>
        <begin position="36"/>
        <end position="52"/>
    </location>
</feature>
<evidence type="ECO:0000256" key="1">
    <source>
        <dbReference type="SAM" id="MobiDB-lite"/>
    </source>
</evidence>
<name>A0AAD4M2F5_9AGAM</name>
<proteinExistence type="predicted"/>
<protein>
    <submittedName>
        <fullName evidence="2">Uncharacterized protein</fullName>
    </submittedName>
</protein>
<dbReference type="EMBL" id="WTXG01000021">
    <property type="protein sequence ID" value="KAI0299706.1"/>
    <property type="molecule type" value="Genomic_DNA"/>
</dbReference>
<evidence type="ECO:0000313" key="2">
    <source>
        <dbReference type="EMBL" id="KAI0299706.1"/>
    </source>
</evidence>
<gene>
    <name evidence="2" type="ORF">B0F90DRAFT_1817902</name>
</gene>
<comment type="caution">
    <text evidence="2">The sequence shown here is derived from an EMBL/GenBank/DDBJ whole genome shotgun (WGS) entry which is preliminary data.</text>
</comment>
<dbReference type="Proteomes" id="UP001203297">
    <property type="component" value="Unassembled WGS sequence"/>
</dbReference>
<sequence length="150" mass="17118">MPFVELPAEITSQVPYPDDDLLANVSARSYKKKRPSSSPRDAAASTASPRSSPWFFSRLQGCRERSKAPRTSSSYAKEISLLRRWRNRAISFRSQFFSLRTDESLGKSYRNRATADRGALSRIRDDWVDGSPMPCCDCQPRGFRLTLEYL</sequence>
<dbReference type="AlphaFoldDB" id="A0AAD4M2F5"/>